<sequence>FSPEKAKPFDQLNQILKEILISAHMLGIFWWREDFEGLPEAELKKRQQEIAEHEAIFWQMSGQDDPIVLRVDKVISRVENICSEIIRSKKFKSTGVSIKVPRFIKKLAQKVLENGLGENPF</sequence>
<protein>
    <submittedName>
        <fullName evidence="1">Uncharacterized protein</fullName>
    </submittedName>
</protein>
<accession>A0A0F9H0T0</accession>
<comment type="caution">
    <text evidence="1">The sequence shown here is derived from an EMBL/GenBank/DDBJ whole genome shotgun (WGS) entry which is preliminary data.</text>
</comment>
<proteinExistence type="predicted"/>
<organism evidence="1">
    <name type="scientific">marine sediment metagenome</name>
    <dbReference type="NCBI Taxonomy" id="412755"/>
    <lineage>
        <taxon>unclassified sequences</taxon>
        <taxon>metagenomes</taxon>
        <taxon>ecological metagenomes</taxon>
    </lineage>
</organism>
<gene>
    <name evidence="1" type="ORF">LCGC14_2056960</name>
</gene>
<name>A0A0F9H0T0_9ZZZZ</name>
<feature type="non-terminal residue" evidence="1">
    <location>
        <position position="1"/>
    </location>
</feature>
<evidence type="ECO:0000313" key="1">
    <source>
        <dbReference type="EMBL" id="KKL75230.1"/>
    </source>
</evidence>
<dbReference type="EMBL" id="LAZR01024408">
    <property type="protein sequence ID" value="KKL75230.1"/>
    <property type="molecule type" value="Genomic_DNA"/>
</dbReference>
<reference evidence="1" key="1">
    <citation type="journal article" date="2015" name="Nature">
        <title>Complex archaea that bridge the gap between prokaryotes and eukaryotes.</title>
        <authorList>
            <person name="Spang A."/>
            <person name="Saw J.H."/>
            <person name="Jorgensen S.L."/>
            <person name="Zaremba-Niedzwiedzka K."/>
            <person name="Martijn J."/>
            <person name="Lind A.E."/>
            <person name="van Eijk R."/>
            <person name="Schleper C."/>
            <person name="Guy L."/>
            <person name="Ettema T.J."/>
        </authorList>
    </citation>
    <scope>NUCLEOTIDE SEQUENCE</scope>
</reference>
<dbReference type="AlphaFoldDB" id="A0A0F9H0T0"/>